<evidence type="ECO:0000313" key="3">
    <source>
        <dbReference type="Proteomes" id="UP000019460"/>
    </source>
</evidence>
<dbReference type="EMBL" id="AONC01000077">
    <property type="protein sequence ID" value="EXJ13251.1"/>
    <property type="molecule type" value="Genomic_DNA"/>
</dbReference>
<proteinExistence type="predicted"/>
<reference evidence="2 3" key="1">
    <citation type="submission" date="2012-11" db="EMBL/GenBank/DDBJ databases">
        <title>Genome assembly of Thiorhodococcus sp. AK35.</title>
        <authorList>
            <person name="Nupur N."/>
            <person name="Khatri I."/>
            <person name="Subramanian S."/>
            <person name="Pinnaka A."/>
        </authorList>
    </citation>
    <scope>NUCLEOTIDE SEQUENCE [LARGE SCALE GENOMIC DNA]</scope>
    <source>
        <strain evidence="2 3">AK35</strain>
    </source>
</reference>
<accession>W9V8P5</accession>
<dbReference type="RefSeq" id="WP_043757669.1">
    <property type="nucleotide sequence ID" value="NZ_AONC01000077.1"/>
</dbReference>
<dbReference type="STRING" id="1249627.D779_3929"/>
<gene>
    <name evidence="2" type="ORF">D779_3929</name>
</gene>
<evidence type="ECO:0000313" key="2">
    <source>
        <dbReference type="EMBL" id="EXJ13251.1"/>
    </source>
</evidence>
<dbReference type="Pfam" id="PF05016">
    <property type="entry name" value="ParE_toxin"/>
    <property type="match status" value="1"/>
</dbReference>
<dbReference type="Gene3D" id="3.30.2310.20">
    <property type="entry name" value="RelE-like"/>
    <property type="match status" value="1"/>
</dbReference>
<dbReference type="Proteomes" id="UP000019460">
    <property type="component" value="Unassembled WGS sequence"/>
</dbReference>
<dbReference type="AlphaFoldDB" id="W9V8P5"/>
<dbReference type="InterPro" id="IPR035093">
    <property type="entry name" value="RelE/ParE_toxin_dom_sf"/>
</dbReference>
<evidence type="ECO:0008006" key="4">
    <source>
        <dbReference type="Google" id="ProtNLM"/>
    </source>
</evidence>
<comment type="caution">
    <text evidence="2">The sequence shown here is derived from an EMBL/GenBank/DDBJ whole genome shotgun (WGS) entry which is preliminary data.</text>
</comment>
<sequence>MAGELIWSRAALDDSEAIAAFIARDSQVQARRFVERLLDTCQRLLIQPALGSLPPESRLEGTMEYGLYSFRILCERQGNDLHLLAIVPFQSWNSVIPAGLAP</sequence>
<dbReference type="eggNOG" id="COG3668">
    <property type="taxonomic scope" value="Bacteria"/>
</dbReference>
<evidence type="ECO:0000256" key="1">
    <source>
        <dbReference type="ARBA" id="ARBA00022649"/>
    </source>
</evidence>
<name>W9V8P5_9GAMM</name>
<organism evidence="2 3">
    <name type="scientific">Imhoffiella purpurea</name>
    <dbReference type="NCBI Taxonomy" id="1249627"/>
    <lineage>
        <taxon>Bacteria</taxon>
        <taxon>Pseudomonadati</taxon>
        <taxon>Pseudomonadota</taxon>
        <taxon>Gammaproteobacteria</taxon>
        <taxon>Chromatiales</taxon>
        <taxon>Chromatiaceae</taxon>
        <taxon>Imhoffiella</taxon>
    </lineage>
</organism>
<keyword evidence="3" id="KW-1185">Reference proteome</keyword>
<keyword evidence="1" id="KW-1277">Toxin-antitoxin system</keyword>
<protein>
    <recommendedName>
        <fullName evidence="4">Death on curing protein, Doc toxin</fullName>
    </recommendedName>
</protein>
<dbReference type="OrthoDB" id="9798046at2"/>
<dbReference type="InterPro" id="IPR007712">
    <property type="entry name" value="RelE/ParE_toxin"/>
</dbReference>